<dbReference type="GO" id="GO:0004853">
    <property type="term" value="F:uroporphyrinogen decarboxylase activity"/>
    <property type="evidence" value="ECO:0007669"/>
    <property type="project" value="InterPro"/>
</dbReference>
<dbReference type="EMBL" id="MWBQ01000194">
    <property type="protein sequence ID" value="OQA54828.1"/>
    <property type="molecule type" value="Genomic_DNA"/>
</dbReference>
<evidence type="ECO:0000256" key="1">
    <source>
        <dbReference type="SAM" id="Phobius"/>
    </source>
</evidence>
<protein>
    <submittedName>
        <fullName evidence="3">Methylcobalamin:coenzyme M methyltransferase</fullName>
    </submittedName>
</protein>
<organism evidence="3">
    <name type="scientific">Candidatus Atribacter allofermentans</name>
    <dbReference type="NCBI Taxonomy" id="1852833"/>
    <lineage>
        <taxon>Bacteria</taxon>
        <taxon>Pseudomonadati</taxon>
        <taxon>Atribacterota</taxon>
        <taxon>Atribacteria</taxon>
        <taxon>Atribacterales</taxon>
        <taxon>Atribacteraceae</taxon>
        <taxon>Atribacter</taxon>
    </lineage>
</organism>
<evidence type="ECO:0000313" key="3">
    <source>
        <dbReference type="EMBL" id="OQA54828.1"/>
    </source>
</evidence>
<dbReference type="SUPFAM" id="SSF51726">
    <property type="entry name" value="UROD/MetE-like"/>
    <property type="match status" value="1"/>
</dbReference>
<dbReference type="InterPro" id="IPR038071">
    <property type="entry name" value="UROD/MetE-like_sf"/>
</dbReference>
<proteinExistence type="predicted"/>
<dbReference type="Gene3D" id="3.20.20.210">
    <property type="match status" value="1"/>
</dbReference>
<keyword evidence="1" id="KW-0812">Transmembrane</keyword>
<dbReference type="GO" id="GO:0006779">
    <property type="term" value="P:porphyrin-containing compound biosynthetic process"/>
    <property type="evidence" value="ECO:0007669"/>
    <property type="project" value="InterPro"/>
</dbReference>
<feature type="transmembrane region" description="Helical" evidence="1">
    <location>
        <begin position="145"/>
        <end position="162"/>
    </location>
</feature>
<feature type="domain" description="Uroporphyrinogen decarboxylase (URO-D)" evidence="2">
    <location>
        <begin position="106"/>
        <end position="355"/>
    </location>
</feature>
<comment type="caution">
    <text evidence="3">The sequence shown here is derived from an EMBL/GenBank/DDBJ whole genome shotgun (WGS) entry which is preliminary data.</text>
</comment>
<keyword evidence="3" id="KW-0808">Transferase</keyword>
<gene>
    <name evidence="3" type="ORF">BWY41_01877</name>
</gene>
<dbReference type="AlphaFoldDB" id="A0A1V5SJZ8"/>
<evidence type="ECO:0000259" key="2">
    <source>
        <dbReference type="Pfam" id="PF01208"/>
    </source>
</evidence>
<dbReference type="Pfam" id="PF01208">
    <property type="entry name" value="URO-D"/>
    <property type="match status" value="1"/>
</dbReference>
<dbReference type="Proteomes" id="UP000485569">
    <property type="component" value="Unassembled WGS sequence"/>
</dbReference>
<keyword evidence="3" id="KW-0489">Methyltransferase</keyword>
<dbReference type="PANTHER" id="PTHR47099">
    <property type="entry name" value="METHYLCOBAMIDE:COM METHYLTRANSFERASE MTBA"/>
    <property type="match status" value="1"/>
</dbReference>
<sequence length="364" mass="41877">MNSKERVKIALLHQEPDRVPVTASFVPEFVERLRKHLNLPMHLINPHGGEIHDLEKYFDLDIIQYSVGIANSYYASNEDEYTCDWGIKWKQAEYKTRFGIGRYTEIAENPLADEDRINNYQPPDPNRKDLYAPFSKILEQYGKDYYILGVTVCTIFEGAWYLRGLNRLLMDMVYDEEKANRILDIPFRYHLAAASNLAKMGADGVWIGDDVGTQKGMMISPEMWRQYLKPRMAAFCQELKAINPNLKIAYHSDGNIYPIIDELIEIGIDVLNPIQPAAMDPVYLKKRYGKNLAFWGTIDEQYTLPFGSVEDVRQETLSRIQNVAPGGGLILSPTHHIQLDTPIENFLTFLETVQTQGYYPIKVE</sequence>
<dbReference type="GO" id="GO:0008168">
    <property type="term" value="F:methyltransferase activity"/>
    <property type="evidence" value="ECO:0007669"/>
    <property type="project" value="UniProtKB-KW"/>
</dbReference>
<reference evidence="3" key="1">
    <citation type="submission" date="2017-02" db="EMBL/GenBank/DDBJ databases">
        <title>Delving into the versatile metabolic prowess of the omnipresent phylum Bacteroidetes.</title>
        <authorList>
            <person name="Nobu M.K."/>
            <person name="Mei R."/>
            <person name="Narihiro T."/>
            <person name="Kuroda K."/>
            <person name="Liu W.-T."/>
        </authorList>
    </citation>
    <scope>NUCLEOTIDE SEQUENCE</scope>
    <source>
        <strain evidence="3">ADurb.Bin276</strain>
    </source>
</reference>
<keyword evidence="1" id="KW-1133">Transmembrane helix</keyword>
<keyword evidence="1" id="KW-0472">Membrane</keyword>
<dbReference type="InterPro" id="IPR052024">
    <property type="entry name" value="Methanogen_methyltrans"/>
</dbReference>
<name>A0A1V5SJZ8_9BACT</name>
<accession>A0A1V5SJZ8</accession>
<dbReference type="GO" id="GO:0032259">
    <property type="term" value="P:methylation"/>
    <property type="evidence" value="ECO:0007669"/>
    <property type="project" value="UniProtKB-KW"/>
</dbReference>
<dbReference type="PANTHER" id="PTHR47099:SF1">
    <property type="entry name" value="METHYLCOBAMIDE:COM METHYLTRANSFERASE MTBA"/>
    <property type="match status" value="1"/>
</dbReference>
<dbReference type="InterPro" id="IPR000257">
    <property type="entry name" value="Uroporphyrinogen_deCOase"/>
</dbReference>